<organism evidence="1 2">
    <name type="scientific">Cetobacterium ceti</name>
    <dbReference type="NCBI Taxonomy" id="180163"/>
    <lineage>
        <taxon>Bacteria</taxon>
        <taxon>Fusobacteriati</taxon>
        <taxon>Fusobacteriota</taxon>
        <taxon>Fusobacteriia</taxon>
        <taxon>Fusobacteriales</taxon>
        <taxon>Fusobacteriaceae</taxon>
        <taxon>Cetobacterium</taxon>
    </lineage>
</organism>
<gene>
    <name evidence="1" type="ORF">SAMN02745174_02374</name>
</gene>
<dbReference type="EMBL" id="FUWX01000026">
    <property type="protein sequence ID" value="SKA04741.1"/>
    <property type="molecule type" value="Genomic_DNA"/>
</dbReference>
<reference evidence="1 2" key="1">
    <citation type="submission" date="2017-02" db="EMBL/GenBank/DDBJ databases">
        <authorList>
            <person name="Peterson S.W."/>
        </authorList>
    </citation>
    <scope>NUCLEOTIDE SEQUENCE [LARGE SCALE GENOMIC DNA]</scope>
    <source>
        <strain evidence="1 2">ATCC 700028</strain>
    </source>
</reference>
<sequence length="435" mass="52587">MLKYLKEYQRFKLEELNPNYIFLKEYKSQLKTLLEEKILIIESLDIYYFKFVGAVNFLGQIIIIFPKYKNISEFTSKIEKEKKIKLLFQIFEKYQSTSLRKDSLINKELYKENNFFNLFSLYNELILDYIKYGLYYNYKNISELNGIDEINWQKTITEISPFFSLNKEPIYINYYTRDIQEDNQDYIKLIQQELLSKASLYLKQFKNLGINIMDFEYNGNNNIYGEIEYKISKINIELREVFTERKIYVLKLMRKILEELNRGKISNLYLYGTKNYEQIWEDICQNVFGHEKKWLKMITKPRWKDSKTKKIIEVSTLIPDITVLKKDVFYILDAKYYSCEFDLKGNLKGTKPGVRDISKQLLYQEAYENYFSFFKEDLNYFNAFLIPSENIKQHYEIIGEIDFPLNIFKTKTIKVIKLNTVILYDYYINNQTITF</sequence>
<keyword evidence="1" id="KW-0255">Endonuclease</keyword>
<dbReference type="Proteomes" id="UP000191153">
    <property type="component" value="Unassembled WGS sequence"/>
</dbReference>
<dbReference type="InterPro" id="IPR018579">
    <property type="entry name" value="Restrct_endonuc_II_LlaJI"/>
</dbReference>
<dbReference type="GO" id="GO:0004519">
    <property type="term" value="F:endonuclease activity"/>
    <property type="evidence" value="ECO:0007669"/>
    <property type="project" value="UniProtKB-KW"/>
</dbReference>
<keyword evidence="2" id="KW-1185">Reference proteome</keyword>
<evidence type="ECO:0000313" key="1">
    <source>
        <dbReference type="EMBL" id="SKA04741.1"/>
    </source>
</evidence>
<keyword evidence="1" id="KW-0378">Hydrolase</keyword>
<evidence type="ECO:0000313" key="2">
    <source>
        <dbReference type="Proteomes" id="UP000191153"/>
    </source>
</evidence>
<name>A0A1T4QMQ2_9FUSO</name>
<dbReference type="OrthoDB" id="9811025at2"/>
<dbReference type="STRING" id="180163.SAMN02745174_02374"/>
<proteinExistence type="predicted"/>
<keyword evidence="1" id="KW-0540">Nuclease</keyword>
<protein>
    <submittedName>
        <fullName evidence="1">LlaJI restriction endonuclease</fullName>
    </submittedName>
</protein>
<dbReference type="Pfam" id="PF09563">
    <property type="entry name" value="RE_LlaJI"/>
    <property type="match status" value="1"/>
</dbReference>
<dbReference type="AlphaFoldDB" id="A0A1T4QMQ2"/>
<dbReference type="RefSeq" id="WP_078694801.1">
    <property type="nucleotide sequence ID" value="NZ_FUWX01000026.1"/>
</dbReference>
<accession>A0A1T4QMQ2</accession>